<gene>
    <name evidence="1" type="ORF">LK03_14375</name>
</gene>
<dbReference type="AlphaFoldDB" id="A0A089YF90"/>
<name>A0A089YF90_9PSED</name>
<dbReference type="KEGG" id="psw:LK03_14375"/>
<organism evidence="1 2">
    <name type="scientific">Pseudomonas cremoricolorata</name>
    <dbReference type="NCBI Taxonomy" id="157783"/>
    <lineage>
        <taxon>Bacteria</taxon>
        <taxon>Pseudomonadati</taxon>
        <taxon>Pseudomonadota</taxon>
        <taxon>Gammaproteobacteria</taxon>
        <taxon>Pseudomonadales</taxon>
        <taxon>Pseudomonadaceae</taxon>
        <taxon>Pseudomonas</taxon>
    </lineage>
</organism>
<dbReference type="Proteomes" id="UP000029493">
    <property type="component" value="Chromosome"/>
</dbReference>
<keyword evidence="2" id="KW-1185">Reference proteome</keyword>
<proteinExistence type="predicted"/>
<evidence type="ECO:0000313" key="2">
    <source>
        <dbReference type="Proteomes" id="UP000029493"/>
    </source>
</evidence>
<protein>
    <submittedName>
        <fullName evidence="1">Uncharacterized protein</fullName>
    </submittedName>
</protein>
<dbReference type="OrthoDB" id="7018021at2"/>
<evidence type="ECO:0000313" key="1">
    <source>
        <dbReference type="EMBL" id="AIR90408.1"/>
    </source>
</evidence>
<sequence>MSDPADAPSGRAAFHMQHQRQATALAEQWLARRDELRGAWLDWVAGQLYQLTPAAFAAMVRRELQRLAGHQD</sequence>
<dbReference type="RefSeq" id="WP_038413008.1">
    <property type="nucleotide sequence ID" value="NZ_CP009455.1"/>
</dbReference>
<dbReference type="EMBL" id="CP009455">
    <property type="protein sequence ID" value="AIR90408.1"/>
    <property type="molecule type" value="Genomic_DNA"/>
</dbReference>
<accession>A0A089YF90</accession>
<reference evidence="1 2" key="1">
    <citation type="submission" date="2014-09" db="EMBL/GenBank/DDBJ databases">
        <authorList>
            <person name="Chan K.-G."/>
        </authorList>
    </citation>
    <scope>NUCLEOTIDE SEQUENCE [LARGE SCALE GENOMIC DNA]</scope>
    <source>
        <strain evidence="1 2">ND07</strain>
    </source>
</reference>